<evidence type="ECO:0000256" key="5">
    <source>
        <dbReference type="SAM" id="Phobius"/>
    </source>
</evidence>
<evidence type="ECO:0000256" key="4">
    <source>
        <dbReference type="ARBA" id="ARBA00022840"/>
    </source>
</evidence>
<dbReference type="PANTHER" id="PTHR11042">
    <property type="entry name" value="EUKARYOTIC TRANSLATION INITIATION FACTOR 2-ALPHA KINASE EIF2-ALPHA KINASE -RELATED"/>
    <property type="match status" value="1"/>
</dbReference>
<dbReference type="GO" id="GO:0005634">
    <property type="term" value="C:nucleus"/>
    <property type="evidence" value="ECO:0007669"/>
    <property type="project" value="TreeGrafter"/>
</dbReference>
<comment type="caution">
    <text evidence="7">The sequence shown here is derived from an EMBL/GenBank/DDBJ whole genome shotgun (WGS) entry which is preliminary data.</text>
</comment>
<feature type="transmembrane region" description="Helical" evidence="5">
    <location>
        <begin position="106"/>
        <end position="126"/>
    </location>
</feature>
<gene>
    <name evidence="7" type="ORF">PMAYCL1PPCAC_08449</name>
</gene>
<evidence type="ECO:0000259" key="6">
    <source>
        <dbReference type="PROSITE" id="PS50011"/>
    </source>
</evidence>
<keyword evidence="5" id="KW-1133">Transmembrane helix</keyword>
<keyword evidence="5" id="KW-0472">Membrane</keyword>
<evidence type="ECO:0000313" key="8">
    <source>
        <dbReference type="Proteomes" id="UP001328107"/>
    </source>
</evidence>
<dbReference type="PROSITE" id="PS50011">
    <property type="entry name" value="PROTEIN_KINASE_DOM"/>
    <property type="match status" value="1"/>
</dbReference>
<dbReference type="InterPro" id="IPR000719">
    <property type="entry name" value="Prot_kinase_dom"/>
</dbReference>
<reference evidence="8" key="1">
    <citation type="submission" date="2022-10" db="EMBL/GenBank/DDBJ databases">
        <title>Genome assembly of Pristionchus species.</title>
        <authorList>
            <person name="Yoshida K."/>
            <person name="Sommer R.J."/>
        </authorList>
    </citation>
    <scope>NUCLEOTIDE SEQUENCE [LARGE SCALE GENOMIC DNA]</scope>
    <source>
        <strain evidence="8">RS5460</strain>
    </source>
</reference>
<sequence>MKDKSNNDSKDERHEWLMRQNYHNKAYIYIQMQMCKTSLADWLKQQLHSPRDQKKDHLFFKPGKILLTKSDILKLCDLGLATELDEESTRSNCGTPLYKAPEQVGFYYTSKVGIFSLGLILTELVIMDNDRRKKIFSNIRRRKYDFSLFEQQYT</sequence>
<dbReference type="Proteomes" id="UP001328107">
    <property type="component" value="Unassembled WGS sequence"/>
</dbReference>
<dbReference type="SMART" id="SM00220">
    <property type="entry name" value="S_TKc"/>
    <property type="match status" value="1"/>
</dbReference>
<evidence type="ECO:0000313" key="7">
    <source>
        <dbReference type="EMBL" id="GMR38254.1"/>
    </source>
</evidence>
<dbReference type="EMBL" id="BTRK01000002">
    <property type="protein sequence ID" value="GMR38254.1"/>
    <property type="molecule type" value="Genomic_DNA"/>
</dbReference>
<evidence type="ECO:0000256" key="1">
    <source>
        <dbReference type="ARBA" id="ARBA00022679"/>
    </source>
</evidence>
<keyword evidence="8" id="KW-1185">Reference proteome</keyword>
<dbReference type="PANTHER" id="PTHR11042:SF91">
    <property type="entry name" value="EUKARYOTIC TRANSLATION INITIATION FACTOR 2-ALPHA KINASE"/>
    <property type="match status" value="1"/>
</dbReference>
<proteinExistence type="predicted"/>
<organism evidence="7 8">
    <name type="scientific">Pristionchus mayeri</name>
    <dbReference type="NCBI Taxonomy" id="1317129"/>
    <lineage>
        <taxon>Eukaryota</taxon>
        <taxon>Metazoa</taxon>
        <taxon>Ecdysozoa</taxon>
        <taxon>Nematoda</taxon>
        <taxon>Chromadorea</taxon>
        <taxon>Rhabditida</taxon>
        <taxon>Rhabditina</taxon>
        <taxon>Diplogasteromorpha</taxon>
        <taxon>Diplogasteroidea</taxon>
        <taxon>Neodiplogasteridae</taxon>
        <taxon>Pristionchus</taxon>
    </lineage>
</organism>
<protein>
    <recommendedName>
        <fullName evidence="6">Protein kinase domain-containing protein</fullName>
    </recommendedName>
</protein>
<dbReference type="GO" id="GO:0004694">
    <property type="term" value="F:eukaryotic translation initiation factor 2alpha kinase activity"/>
    <property type="evidence" value="ECO:0007669"/>
    <property type="project" value="TreeGrafter"/>
</dbReference>
<dbReference type="AlphaFoldDB" id="A0AAN5CD47"/>
<evidence type="ECO:0000256" key="2">
    <source>
        <dbReference type="ARBA" id="ARBA00022741"/>
    </source>
</evidence>
<name>A0AAN5CD47_9BILA</name>
<dbReference type="Gene3D" id="1.10.510.10">
    <property type="entry name" value="Transferase(Phosphotransferase) domain 1"/>
    <property type="match status" value="1"/>
</dbReference>
<evidence type="ECO:0000256" key="3">
    <source>
        <dbReference type="ARBA" id="ARBA00022777"/>
    </source>
</evidence>
<feature type="domain" description="Protein kinase" evidence="6">
    <location>
        <begin position="1"/>
        <end position="154"/>
    </location>
</feature>
<keyword evidence="3" id="KW-0418">Kinase</keyword>
<keyword evidence="4" id="KW-0067">ATP-binding</keyword>
<dbReference type="InterPro" id="IPR011009">
    <property type="entry name" value="Kinase-like_dom_sf"/>
</dbReference>
<feature type="non-terminal residue" evidence="7">
    <location>
        <position position="154"/>
    </location>
</feature>
<dbReference type="GO" id="GO:0005737">
    <property type="term" value="C:cytoplasm"/>
    <property type="evidence" value="ECO:0007669"/>
    <property type="project" value="TreeGrafter"/>
</dbReference>
<dbReference type="Pfam" id="PF00069">
    <property type="entry name" value="Pkinase"/>
    <property type="match status" value="1"/>
</dbReference>
<accession>A0AAN5CD47</accession>
<keyword evidence="2" id="KW-0547">Nucleotide-binding</keyword>
<dbReference type="GO" id="GO:0005524">
    <property type="term" value="F:ATP binding"/>
    <property type="evidence" value="ECO:0007669"/>
    <property type="project" value="UniProtKB-KW"/>
</dbReference>
<dbReference type="SUPFAM" id="SSF56112">
    <property type="entry name" value="Protein kinase-like (PK-like)"/>
    <property type="match status" value="1"/>
</dbReference>
<dbReference type="InterPro" id="IPR050339">
    <property type="entry name" value="CC_SR_Kinase"/>
</dbReference>
<keyword evidence="5" id="KW-0812">Transmembrane</keyword>
<keyword evidence="1" id="KW-0808">Transferase</keyword>